<reference evidence="2" key="1">
    <citation type="submission" date="2017-02" db="EMBL/GenBank/DDBJ databases">
        <authorList>
            <person name="Varghese N."/>
            <person name="Submissions S."/>
        </authorList>
    </citation>
    <scope>NUCLEOTIDE SEQUENCE [LARGE SCALE GENOMIC DNA]</scope>
    <source>
        <strain evidence="2">DSM 24412</strain>
    </source>
</reference>
<evidence type="ECO:0000313" key="1">
    <source>
        <dbReference type="EMBL" id="SKB82896.1"/>
    </source>
</evidence>
<evidence type="ECO:0000313" key="2">
    <source>
        <dbReference type="Proteomes" id="UP000191055"/>
    </source>
</evidence>
<sequence>MNSNQLVDEVRAYCHEHSNPQNLQKYQRYFKGGYDGYGLTSIQITDKVKELSPSLESGIETALKAVPVLMESGMYEETSFGFLIVDRFEKKFTPEVFHIIGSWFSIGITNWAHADTLGMYLLPKFLKNNIIAIEDFKPWLYSEYKFQRRCVPVTLIKSLKMVGVEKLVQFVEPLMTDAEREVHQGMGWFLREAWKLNPIEVELFLLKWKETAPRLIFQYACEKMEKEERLRFRRTKKGK</sequence>
<dbReference type="Proteomes" id="UP000191055">
    <property type="component" value="Unassembled WGS sequence"/>
</dbReference>
<keyword evidence="2" id="KW-1185">Reference proteome</keyword>
<dbReference type="InterPro" id="IPR016024">
    <property type="entry name" value="ARM-type_fold"/>
</dbReference>
<dbReference type="AlphaFoldDB" id="A0A1T5EG96"/>
<dbReference type="SUPFAM" id="SSF48371">
    <property type="entry name" value="ARM repeat"/>
    <property type="match status" value="1"/>
</dbReference>
<proteinExistence type="predicted"/>
<dbReference type="Gene3D" id="1.25.10.90">
    <property type="match status" value="1"/>
</dbReference>
<dbReference type="OrthoDB" id="9775346at2"/>
<accession>A0A1T5EG96</accession>
<dbReference type="PANTHER" id="PTHR34070">
    <property type="entry name" value="ARMADILLO-TYPE FOLD"/>
    <property type="match status" value="1"/>
</dbReference>
<gene>
    <name evidence="1" type="ORF">SAMN03080601_01329</name>
</gene>
<dbReference type="STRING" id="889453.SAMN03080601_01329"/>
<dbReference type="PANTHER" id="PTHR34070:SF1">
    <property type="entry name" value="DNA ALKYLATION REPAIR PROTEIN"/>
    <property type="match status" value="1"/>
</dbReference>
<name>A0A1T5EG96_9BACT</name>
<dbReference type="KEGG" id="asx:CDL62_07520"/>
<dbReference type="EMBL" id="FUYV01000005">
    <property type="protein sequence ID" value="SKB82896.1"/>
    <property type="molecule type" value="Genomic_DNA"/>
</dbReference>
<dbReference type="RefSeq" id="WP_079557098.1">
    <property type="nucleotide sequence ID" value="NZ_CP021904.1"/>
</dbReference>
<organism evidence="1 2">
    <name type="scientific">Alkalitalea saponilacus</name>
    <dbReference type="NCBI Taxonomy" id="889453"/>
    <lineage>
        <taxon>Bacteria</taxon>
        <taxon>Pseudomonadati</taxon>
        <taxon>Bacteroidota</taxon>
        <taxon>Bacteroidia</taxon>
        <taxon>Marinilabiliales</taxon>
        <taxon>Marinilabiliaceae</taxon>
        <taxon>Alkalitalea</taxon>
    </lineage>
</organism>
<protein>
    <submittedName>
        <fullName evidence="1">DNA alkylation repair enzyme</fullName>
    </submittedName>
</protein>
<dbReference type="InterPro" id="IPR014825">
    <property type="entry name" value="DNA_alkylation"/>
</dbReference>
<dbReference type="Pfam" id="PF08713">
    <property type="entry name" value="DNA_alkylation"/>
    <property type="match status" value="1"/>
</dbReference>